<sequence length="143" mass="15897">MLTIALIFLFYVLLTVVSINSLLSLPVPLFLGMIYLVPIVVNSLITILQKENKKKLLYSLLSPAAAFLFYISFAFFTMKSGVWLEFVQANTVSTADMSVDVAENLLSIEQILFAVLAYLSPSAVCYFFSRTSQLNTNKGVTYA</sequence>
<dbReference type="OrthoDB" id="9773683at2"/>
<accession>A0A0E3WEK3</accession>
<proteinExistence type="predicted"/>
<feature type="transmembrane region" description="Helical" evidence="1">
    <location>
        <begin position="111"/>
        <end position="129"/>
    </location>
</feature>
<reference evidence="3" key="1">
    <citation type="submission" date="2015-03" db="EMBL/GenBank/DDBJ databases">
        <authorList>
            <person name="Urmite Genomes"/>
        </authorList>
    </citation>
    <scope>NUCLEOTIDE SEQUENCE [LARGE SCALE GENOMIC DNA]</scope>
    <source>
        <strain evidence="3">FF10</strain>
    </source>
</reference>
<dbReference type="RefSeq" id="WP_093649574.1">
    <property type="nucleotide sequence ID" value="NZ_CTEN01000001.1"/>
</dbReference>
<dbReference type="Proteomes" id="UP000198604">
    <property type="component" value="Unassembled WGS sequence"/>
</dbReference>
<evidence type="ECO:0000256" key="1">
    <source>
        <dbReference type="SAM" id="Phobius"/>
    </source>
</evidence>
<dbReference type="AlphaFoldDB" id="A0A0E3WEK3"/>
<name>A0A0E3WEK3_9STRE</name>
<keyword evidence="1" id="KW-1133">Transmembrane helix</keyword>
<dbReference type="NCBIfam" id="NF038270">
    <property type="entry name" value="membran_MsaC"/>
    <property type="match status" value="1"/>
</dbReference>
<dbReference type="EMBL" id="CTEN01000001">
    <property type="protein sequence ID" value="CQR23830.1"/>
    <property type="molecule type" value="Genomic_DNA"/>
</dbReference>
<dbReference type="STRING" id="1608583.BN1356_00198"/>
<keyword evidence="1" id="KW-0472">Membrane</keyword>
<keyword evidence="1" id="KW-0812">Transmembrane</keyword>
<evidence type="ECO:0000313" key="3">
    <source>
        <dbReference type="Proteomes" id="UP000198604"/>
    </source>
</evidence>
<evidence type="ECO:0000313" key="2">
    <source>
        <dbReference type="EMBL" id="CQR23830.1"/>
    </source>
</evidence>
<gene>
    <name evidence="2" type="ORF">BN1356_00198</name>
</gene>
<feature type="transmembrane region" description="Helical" evidence="1">
    <location>
        <begin position="28"/>
        <end position="49"/>
    </location>
</feature>
<organism evidence="2 3">
    <name type="scientific">Streptococcus varani</name>
    <dbReference type="NCBI Taxonomy" id="1608583"/>
    <lineage>
        <taxon>Bacteria</taxon>
        <taxon>Bacillati</taxon>
        <taxon>Bacillota</taxon>
        <taxon>Bacilli</taxon>
        <taxon>Lactobacillales</taxon>
        <taxon>Streptococcaceae</taxon>
        <taxon>Streptococcus</taxon>
    </lineage>
</organism>
<feature type="transmembrane region" description="Helical" evidence="1">
    <location>
        <begin position="56"/>
        <end position="76"/>
    </location>
</feature>
<protein>
    <submittedName>
        <fullName evidence="2">Membrane protein</fullName>
    </submittedName>
</protein>
<keyword evidence="3" id="KW-1185">Reference proteome</keyword>